<evidence type="ECO:0000313" key="2">
    <source>
        <dbReference type="Proteomes" id="UP000683925"/>
    </source>
</evidence>
<proteinExistence type="predicted"/>
<dbReference type="Proteomes" id="UP000683925">
    <property type="component" value="Unassembled WGS sequence"/>
</dbReference>
<sequence>MTRVWNLLFNHFHSSRKNKNRTYIFLLQSQSFLIFILHTRIKEISYPIEITIQIQLETRNCLMVLEKQVDPKLNPMKR</sequence>
<protein>
    <submittedName>
        <fullName evidence="1">Uncharacterized protein</fullName>
    </submittedName>
</protein>
<reference evidence="1" key="1">
    <citation type="submission" date="2021-01" db="EMBL/GenBank/DDBJ databases">
        <authorList>
            <consortium name="Genoscope - CEA"/>
            <person name="William W."/>
        </authorList>
    </citation>
    <scope>NUCLEOTIDE SEQUENCE</scope>
</reference>
<evidence type="ECO:0000313" key="1">
    <source>
        <dbReference type="EMBL" id="CAD8171915.1"/>
    </source>
</evidence>
<dbReference type="AlphaFoldDB" id="A0A8S1V520"/>
<accession>A0A8S1V520</accession>
<gene>
    <name evidence="1" type="ORF">POCTA_138.1.T0590097</name>
</gene>
<dbReference type="EMBL" id="CAJJDP010000058">
    <property type="protein sequence ID" value="CAD8171915.1"/>
    <property type="molecule type" value="Genomic_DNA"/>
</dbReference>
<keyword evidence="2" id="KW-1185">Reference proteome</keyword>
<comment type="caution">
    <text evidence="1">The sequence shown here is derived from an EMBL/GenBank/DDBJ whole genome shotgun (WGS) entry which is preliminary data.</text>
</comment>
<name>A0A8S1V520_PAROT</name>
<organism evidence="1 2">
    <name type="scientific">Paramecium octaurelia</name>
    <dbReference type="NCBI Taxonomy" id="43137"/>
    <lineage>
        <taxon>Eukaryota</taxon>
        <taxon>Sar</taxon>
        <taxon>Alveolata</taxon>
        <taxon>Ciliophora</taxon>
        <taxon>Intramacronucleata</taxon>
        <taxon>Oligohymenophorea</taxon>
        <taxon>Peniculida</taxon>
        <taxon>Parameciidae</taxon>
        <taxon>Paramecium</taxon>
    </lineage>
</organism>